<gene>
    <name evidence="2" type="ORF">N136_01988</name>
</gene>
<dbReference type="Proteomes" id="UP000016605">
    <property type="component" value="Unassembled WGS sequence"/>
</dbReference>
<reference evidence="2 3" key="1">
    <citation type="submission" date="2013-08" db="EMBL/GenBank/DDBJ databases">
        <authorList>
            <person name="Weinstock G."/>
            <person name="Sodergren E."/>
            <person name="Wylie T."/>
            <person name="Fulton L."/>
            <person name="Fulton R."/>
            <person name="Fronick C."/>
            <person name="O'Laughlin M."/>
            <person name="Godfrey J."/>
            <person name="Miner T."/>
            <person name="Herter B."/>
            <person name="Appelbaum E."/>
            <person name="Cordes M."/>
            <person name="Lek S."/>
            <person name="Wollam A."/>
            <person name="Pepin K.H."/>
            <person name="Palsikar V.B."/>
            <person name="Mitreva M."/>
            <person name="Wilson R.K."/>
        </authorList>
    </citation>
    <scope>NUCLEOTIDE SEQUENCE [LARGE SCALE GENOMIC DNA]</scope>
    <source>
        <strain evidence="2 3">ATCC 14665</strain>
    </source>
</reference>
<name>U2R8T2_LEIAQ</name>
<dbReference type="EMBL" id="AWVQ01000244">
    <property type="protein sequence ID" value="ERK71665.1"/>
    <property type="molecule type" value="Genomic_DNA"/>
</dbReference>
<feature type="compositionally biased region" description="Basic and acidic residues" evidence="1">
    <location>
        <begin position="28"/>
        <end position="39"/>
    </location>
</feature>
<accession>U2R8T2</accession>
<dbReference type="HOGENOM" id="CLU_3312095_0_0_11"/>
<comment type="caution">
    <text evidence="2">The sequence shown here is derived from an EMBL/GenBank/DDBJ whole genome shotgun (WGS) entry which is preliminary data.</text>
</comment>
<evidence type="ECO:0000313" key="3">
    <source>
        <dbReference type="Proteomes" id="UP000016605"/>
    </source>
</evidence>
<feature type="region of interest" description="Disordered" evidence="1">
    <location>
        <begin position="1"/>
        <end position="39"/>
    </location>
</feature>
<protein>
    <submittedName>
        <fullName evidence="2">Uncharacterized protein</fullName>
    </submittedName>
</protein>
<sequence length="39" mass="4405">MRPQPPAPGRYHQPSQRKLPLRSVGECPHVERDELNGNG</sequence>
<dbReference type="AlphaFoldDB" id="U2R8T2"/>
<organism evidence="2 3">
    <name type="scientific">Leifsonia aquatica ATCC 14665</name>
    <dbReference type="NCBI Taxonomy" id="1358026"/>
    <lineage>
        <taxon>Bacteria</taxon>
        <taxon>Bacillati</taxon>
        <taxon>Actinomycetota</taxon>
        <taxon>Actinomycetes</taxon>
        <taxon>Micrococcales</taxon>
        <taxon>Microbacteriaceae</taxon>
        <taxon>Leifsonia</taxon>
    </lineage>
</organism>
<dbReference type="PATRIC" id="fig|1358026.3.peg.1700"/>
<proteinExistence type="predicted"/>
<evidence type="ECO:0000313" key="2">
    <source>
        <dbReference type="EMBL" id="ERK71665.1"/>
    </source>
</evidence>
<evidence type="ECO:0000256" key="1">
    <source>
        <dbReference type="SAM" id="MobiDB-lite"/>
    </source>
</evidence>